<name>A0A438BU88_VITVI</name>
<reference evidence="2 3" key="1">
    <citation type="journal article" date="2018" name="PLoS Genet.">
        <title>Population sequencing reveals clonal diversity and ancestral inbreeding in the grapevine cultivar Chardonnay.</title>
        <authorList>
            <person name="Roach M.J."/>
            <person name="Johnson D.L."/>
            <person name="Bohlmann J."/>
            <person name="van Vuuren H.J."/>
            <person name="Jones S.J."/>
            <person name="Pretorius I.S."/>
            <person name="Schmidt S.A."/>
            <person name="Borneman A.R."/>
        </authorList>
    </citation>
    <scope>NUCLEOTIDE SEQUENCE [LARGE SCALE GENOMIC DNA]</scope>
    <source>
        <strain evidence="3">cv. Chardonnay</strain>
        <tissue evidence="2">Leaf</tissue>
    </source>
</reference>
<feature type="transmembrane region" description="Helical" evidence="1">
    <location>
        <begin position="20"/>
        <end position="49"/>
    </location>
</feature>
<keyword evidence="1" id="KW-1133">Transmembrane helix</keyword>
<keyword evidence="1" id="KW-0472">Membrane</keyword>
<evidence type="ECO:0000313" key="2">
    <source>
        <dbReference type="EMBL" id="RVW14410.1"/>
    </source>
</evidence>
<dbReference type="EMBL" id="QGNW01002620">
    <property type="protein sequence ID" value="RVW14410.1"/>
    <property type="molecule type" value="Genomic_DNA"/>
</dbReference>
<sequence length="124" mass="14065">MIQFSPLIDLIGMQKRMEFWFFFQLGMYFQDFSLLCLNSACAGSLVLLVQHNVCKLKNHGRFGSDTKFSGDGYFRKHLKSGRRYFSKSRGPFVSCSLVPSTSELSDARVIYCVAPAMGHNQVYG</sequence>
<protein>
    <submittedName>
        <fullName evidence="2">Uncharacterized protein</fullName>
    </submittedName>
</protein>
<comment type="caution">
    <text evidence="2">The sequence shown here is derived from an EMBL/GenBank/DDBJ whole genome shotgun (WGS) entry which is preliminary data.</text>
</comment>
<organism evidence="2 3">
    <name type="scientific">Vitis vinifera</name>
    <name type="common">Grape</name>
    <dbReference type="NCBI Taxonomy" id="29760"/>
    <lineage>
        <taxon>Eukaryota</taxon>
        <taxon>Viridiplantae</taxon>
        <taxon>Streptophyta</taxon>
        <taxon>Embryophyta</taxon>
        <taxon>Tracheophyta</taxon>
        <taxon>Spermatophyta</taxon>
        <taxon>Magnoliopsida</taxon>
        <taxon>eudicotyledons</taxon>
        <taxon>Gunneridae</taxon>
        <taxon>Pentapetalae</taxon>
        <taxon>rosids</taxon>
        <taxon>Vitales</taxon>
        <taxon>Vitaceae</taxon>
        <taxon>Viteae</taxon>
        <taxon>Vitis</taxon>
    </lineage>
</organism>
<dbReference type="AlphaFoldDB" id="A0A438BU88"/>
<dbReference type="Proteomes" id="UP000288805">
    <property type="component" value="Unassembled WGS sequence"/>
</dbReference>
<evidence type="ECO:0000256" key="1">
    <source>
        <dbReference type="SAM" id="Phobius"/>
    </source>
</evidence>
<keyword evidence="1" id="KW-0812">Transmembrane</keyword>
<evidence type="ECO:0000313" key="3">
    <source>
        <dbReference type="Proteomes" id="UP000288805"/>
    </source>
</evidence>
<accession>A0A438BU88</accession>
<proteinExistence type="predicted"/>
<gene>
    <name evidence="2" type="ORF">CK203_090498</name>
</gene>